<dbReference type="InterPro" id="IPR028082">
    <property type="entry name" value="Peripla_BP_I"/>
</dbReference>
<evidence type="ECO:0000256" key="7">
    <source>
        <dbReference type="ARBA" id="ARBA00023065"/>
    </source>
</evidence>
<dbReference type="GO" id="GO:0016020">
    <property type="term" value="C:membrane"/>
    <property type="evidence" value="ECO:0007669"/>
    <property type="project" value="UniProtKB-SubCell"/>
</dbReference>
<feature type="chain" id="PRO_5042097128" description="Glutamate receptor" evidence="16">
    <location>
        <begin position="24"/>
        <end position="860"/>
    </location>
</feature>
<keyword evidence="4 15" id="KW-0812">Transmembrane</keyword>
<dbReference type="Proteomes" id="UP001163823">
    <property type="component" value="Chromosome 12"/>
</dbReference>
<evidence type="ECO:0000256" key="10">
    <source>
        <dbReference type="ARBA" id="ARBA00023180"/>
    </source>
</evidence>
<dbReference type="FunFam" id="1.10.287.70:FF:000172">
    <property type="entry name" value="Glutamate receptor"/>
    <property type="match status" value="1"/>
</dbReference>
<protein>
    <recommendedName>
        <fullName evidence="13">Glutamate receptor</fullName>
    </recommendedName>
</protein>
<feature type="transmembrane region" description="Helical" evidence="15">
    <location>
        <begin position="560"/>
        <end position="578"/>
    </location>
</feature>
<dbReference type="SUPFAM" id="SSF53850">
    <property type="entry name" value="Periplasmic binding protein-like II"/>
    <property type="match status" value="1"/>
</dbReference>
<proteinExistence type="inferred from homology"/>
<evidence type="ECO:0000313" key="19">
    <source>
        <dbReference type="Proteomes" id="UP001163823"/>
    </source>
</evidence>
<evidence type="ECO:0000256" key="13">
    <source>
        <dbReference type="PIRNR" id="PIRNR037090"/>
    </source>
</evidence>
<keyword evidence="11 13" id="KW-1071">Ligand-gated ion channel</keyword>
<reference evidence="18" key="1">
    <citation type="journal article" date="2023" name="Science">
        <title>Elucidation of the pathway for biosynthesis of saponin adjuvants from the soapbark tree.</title>
        <authorList>
            <person name="Reed J."/>
            <person name="Orme A."/>
            <person name="El-Demerdash A."/>
            <person name="Owen C."/>
            <person name="Martin L.B.B."/>
            <person name="Misra R.C."/>
            <person name="Kikuchi S."/>
            <person name="Rejzek M."/>
            <person name="Martin A.C."/>
            <person name="Harkess A."/>
            <person name="Leebens-Mack J."/>
            <person name="Louveau T."/>
            <person name="Stephenson M.J."/>
            <person name="Osbourn A."/>
        </authorList>
    </citation>
    <scope>NUCLEOTIDE SEQUENCE</scope>
    <source>
        <strain evidence="18">S10</strain>
    </source>
</reference>
<gene>
    <name evidence="18" type="ORF">O6P43_029155</name>
</gene>
<keyword evidence="19" id="KW-1185">Reference proteome</keyword>
<dbReference type="Gene3D" id="1.10.287.70">
    <property type="match status" value="1"/>
</dbReference>
<keyword evidence="14" id="KW-1015">Disulfide bond</keyword>
<dbReference type="SMART" id="SM00079">
    <property type="entry name" value="PBPe"/>
    <property type="match status" value="1"/>
</dbReference>
<comment type="caution">
    <text evidence="18">The sequence shown here is derived from an EMBL/GenBank/DDBJ whole genome shotgun (WGS) entry which is preliminary data.</text>
</comment>
<evidence type="ECO:0000256" key="15">
    <source>
        <dbReference type="SAM" id="Phobius"/>
    </source>
</evidence>
<dbReference type="CDD" id="cd13686">
    <property type="entry name" value="GluR_Plant"/>
    <property type="match status" value="1"/>
</dbReference>
<keyword evidence="6 15" id="KW-1133">Transmembrane helix</keyword>
<dbReference type="PANTHER" id="PTHR18966">
    <property type="entry name" value="IONOTROPIC GLUTAMATE RECEPTOR"/>
    <property type="match status" value="1"/>
</dbReference>
<dbReference type="InterPro" id="IPR001828">
    <property type="entry name" value="ANF_lig-bd_rcpt"/>
</dbReference>
<keyword evidence="12 13" id="KW-0407">Ion channel</keyword>
<feature type="domain" description="Ionotropic glutamate receptor C-terminal" evidence="17">
    <location>
        <begin position="439"/>
        <end position="778"/>
    </location>
</feature>
<comment type="subcellular location">
    <subcellularLocation>
        <location evidence="1">Membrane</location>
        <topology evidence="1">Multi-pass membrane protein</topology>
    </subcellularLocation>
</comment>
<feature type="transmembrane region" description="Helical" evidence="15">
    <location>
        <begin position="618"/>
        <end position="637"/>
    </location>
</feature>
<keyword evidence="3 13" id="KW-0813">Transport</keyword>
<dbReference type="PIRSF" id="PIRSF037090">
    <property type="entry name" value="Iontro_Glu-like_rcpt_pln"/>
    <property type="match status" value="1"/>
</dbReference>
<dbReference type="SUPFAM" id="SSF53822">
    <property type="entry name" value="Periplasmic binding protein-like I"/>
    <property type="match status" value="1"/>
</dbReference>
<evidence type="ECO:0000256" key="12">
    <source>
        <dbReference type="ARBA" id="ARBA00023303"/>
    </source>
</evidence>
<evidence type="ECO:0000256" key="9">
    <source>
        <dbReference type="ARBA" id="ARBA00023170"/>
    </source>
</evidence>
<comment type="function">
    <text evidence="13">Glutamate-gated receptor that probably acts as non-selective cation channel.</text>
</comment>
<evidence type="ECO:0000256" key="8">
    <source>
        <dbReference type="ARBA" id="ARBA00023136"/>
    </source>
</evidence>
<dbReference type="EMBL" id="JARAOO010000012">
    <property type="protein sequence ID" value="KAJ7948714.1"/>
    <property type="molecule type" value="Genomic_DNA"/>
</dbReference>
<dbReference type="InterPro" id="IPR017103">
    <property type="entry name" value="Iontropic_Glu_rcpt_pln"/>
</dbReference>
<feature type="signal peptide" evidence="16">
    <location>
        <begin position="1"/>
        <end position="23"/>
    </location>
</feature>
<evidence type="ECO:0000256" key="4">
    <source>
        <dbReference type="ARBA" id="ARBA00022692"/>
    </source>
</evidence>
<keyword evidence="7 13" id="KW-0406">Ion transport</keyword>
<dbReference type="AlphaFoldDB" id="A0AAD7KZD0"/>
<evidence type="ECO:0000259" key="17">
    <source>
        <dbReference type="SMART" id="SM00079"/>
    </source>
</evidence>
<evidence type="ECO:0000313" key="18">
    <source>
        <dbReference type="EMBL" id="KAJ7948714.1"/>
    </source>
</evidence>
<accession>A0AAD7KZD0</accession>
<evidence type="ECO:0000256" key="11">
    <source>
        <dbReference type="ARBA" id="ARBA00023286"/>
    </source>
</evidence>
<dbReference type="KEGG" id="qsa:O6P43_029155"/>
<organism evidence="18 19">
    <name type="scientific">Quillaja saponaria</name>
    <name type="common">Soap bark tree</name>
    <dbReference type="NCBI Taxonomy" id="32244"/>
    <lineage>
        <taxon>Eukaryota</taxon>
        <taxon>Viridiplantae</taxon>
        <taxon>Streptophyta</taxon>
        <taxon>Embryophyta</taxon>
        <taxon>Tracheophyta</taxon>
        <taxon>Spermatophyta</taxon>
        <taxon>Magnoliopsida</taxon>
        <taxon>eudicotyledons</taxon>
        <taxon>Gunneridae</taxon>
        <taxon>Pentapetalae</taxon>
        <taxon>rosids</taxon>
        <taxon>fabids</taxon>
        <taxon>Fabales</taxon>
        <taxon>Quillajaceae</taxon>
        <taxon>Quillaja</taxon>
    </lineage>
</organism>
<dbReference type="FunFam" id="3.40.190.10:FF:000054">
    <property type="entry name" value="Glutamate receptor"/>
    <property type="match status" value="1"/>
</dbReference>
<dbReference type="Gene3D" id="3.40.50.2300">
    <property type="match status" value="2"/>
</dbReference>
<evidence type="ECO:0000256" key="1">
    <source>
        <dbReference type="ARBA" id="ARBA00004141"/>
    </source>
</evidence>
<dbReference type="CDD" id="cd19990">
    <property type="entry name" value="PBP1_GABAb_receptor_plant"/>
    <property type="match status" value="1"/>
</dbReference>
<keyword evidence="8 13" id="KW-0472">Membrane</keyword>
<evidence type="ECO:0000256" key="16">
    <source>
        <dbReference type="SAM" id="SignalP"/>
    </source>
</evidence>
<feature type="transmembrane region" description="Helical" evidence="15">
    <location>
        <begin position="798"/>
        <end position="824"/>
    </location>
</feature>
<dbReference type="InterPro" id="IPR001320">
    <property type="entry name" value="Iontro_rcpt_C"/>
</dbReference>
<dbReference type="GO" id="GO:0015276">
    <property type="term" value="F:ligand-gated monoatomic ion channel activity"/>
    <property type="evidence" value="ECO:0007669"/>
    <property type="project" value="InterPro"/>
</dbReference>
<dbReference type="InterPro" id="IPR015683">
    <property type="entry name" value="Ionotropic_Glu_rcpt"/>
</dbReference>
<dbReference type="Gene3D" id="3.40.190.10">
    <property type="entry name" value="Periplasmic binding protein-like II"/>
    <property type="match status" value="2"/>
</dbReference>
<name>A0AAD7KZD0_QUISA</name>
<dbReference type="Pfam" id="PF00060">
    <property type="entry name" value="Lig_chan"/>
    <property type="match status" value="1"/>
</dbReference>
<dbReference type="InterPro" id="IPR044440">
    <property type="entry name" value="GABAb_receptor_plant_PBP1"/>
</dbReference>
<dbReference type="Pfam" id="PF01094">
    <property type="entry name" value="ANF_receptor"/>
    <property type="match status" value="1"/>
</dbReference>
<evidence type="ECO:0000256" key="6">
    <source>
        <dbReference type="ARBA" id="ARBA00022989"/>
    </source>
</evidence>
<comment type="similarity">
    <text evidence="2 13">Belongs to the glutamate-gated ion channel (TC 1.A.10.1) family.</text>
</comment>
<evidence type="ECO:0000256" key="3">
    <source>
        <dbReference type="ARBA" id="ARBA00022448"/>
    </source>
</evidence>
<evidence type="ECO:0000256" key="14">
    <source>
        <dbReference type="PIRSR" id="PIRSR037090-50"/>
    </source>
</evidence>
<feature type="disulfide bond" evidence="14">
    <location>
        <begin position="726"/>
        <end position="781"/>
    </location>
</feature>
<keyword evidence="5 16" id="KW-0732">Signal</keyword>
<dbReference type="FunFam" id="3.40.50.2300:FF:000188">
    <property type="entry name" value="Glutamate receptor"/>
    <property type="match status" value="1"/>
</dbReference>
<evidence type="ECO:0000256" key="5">
    <source>
        <dbReference type="ARBA" id="ARBA00022729"/>
    </source>
</evidence>
<evidence type="ECO:0000256" key="2">
    <source>
        <dbReference type="ARBA" id="ARBA00008685"/>
    </source>
</evidence>
<keyword evidence="10" id="KW-0325">Glycoprotein</keyword>
<keyword evidence="9 13" id="KW-0675">Receptor</keyword>
<sequence length="860" mass="96686">MDENVLLICFIAFVLIFQQNGIADKSAETSERNHVKGIIGAIVDNTSRIGKEESVAMKMALEDFYYFHNQSFALYTRNSRGDPLQAAAAARNLIKEQQVQGILGPRTWEETSLVAEIGSQNQIPILSFSDATPKWATERWPFLVQAAPIQFAQMTAVAAIVQSWEWHQVSIIYEEKDSSSSGVLAHLSKALGEVGAEISNTLAIPPFISSSLEEELQKLEEGQCRVFVVHLSFPLAMHLFETAKKMKMMEKDYVWITTDLFTSLVHSLNVSAISSMQGIIGLRSYFPDMGKRYENFYYRFRQRFSSEHPEEYNHEPGIFAVQAYDAAWTAALAISEGNSKGGQLLSEKILLTNFTGLSGQVYFVNQKLPPAHTFQIINVIGKSYRELGFWSDGLGFSEAIDKTPSYTSSMKKYEQVFWPEGPSYNPRGWTVATEANPLRIGVPSGAIFKNYVNVVQDQSGNKTIFSGFAIDLFKATVEKLSYHLPYSFFHFNGTYDDLVKQIYLKKFDAVVGDVAIVSRRYQHAEFTHPYSEPGVVMLVLAQSKTRNRPWLFLKPFTKTMWVLIGAVTVYNGFVVWLIERKHCHELNKGSAVNQTGTMLSLSFTTLLSLHGGKLHSNLSRMTTVVWLFVALVITQTYTANLTSMLTVQLLEPSIIDVEELRISDAMVGYCRGSFVKRYLEDVLHFHPENILLFSSPEEYAEGLRSKKIAAAFLEVPIAKLFLAKYCKEFTIAGPTYKVGGFGFAFPKGSPLLPSTTEALLKVSEDGTLRYLENKMIASEKCQDIEVDDQNPSLSPSSFWVLFIFTGSTSTIALLVYISCTNNLLHGQKTMWKLLIAVIKHWGAQSRRFSRRVSNVAEKSY</sequence>